<sequence length="212" mass="20971">MRVAARLLPRDRDRAATAPEPAPPAPVGGRDTYSGGVPGWLLRALVLAAVHAAASVSLAKVAVFRPTDTTVLTSVTFAVLIGIAAGWAAVDGWLRRPGRGRTWLVAAVLTAVLAGFLDVAGRALLVDQTGVSALGDALTSGAAFVALLVLLPAGLGLFVGGRLTPPDGAGTRSADTAGDTRAHTGTDTGAEGAGSAGPAGSARAQPKDGPSG</sequence>
<keyword evidence="4" id="KW-1185">Reference proteome</keyword>
<feature type="region of interest" description="Disordered" evidence="1">
    <location>
        <begin position="12"/>
        <end position="31"/>
    </location>
</feature>
<proteinExistence type="predicted"/>
<feature type="region of interest" description="Disordered" evidence="1">
    <location>
        <begin position="168"/>
        <end position="212"/>
    </location>
</feature>
<protein>
    <submittedName>
        <fullName evidence="3">Uncharacterized protein</fullName>
    </submittedName>
</protein>
<feature type="transmembrane region" description="Helical" evidence="2">
    <location>
        <begin position="137"/>
        <end position="159"/>
    </location>
</feature>
<feature type="transmembrane region" description="Helical" evidence="2">
    <location>
        <begin position="102"/>
        <end position="125"/>
    </location>
</feature>
<keyword evidence="2" id="KW-0812">Transmembrane</keyword>
<name>A0A238X0S2_9PSEU</name>
<evidence type="ECO:0000256" key="1">
    <source>
        <dbReference type="SAM" id="MobiDB-lite"/>
    </source>
</evidence>
<evidence type="ECO:0000313" key="3">
    <source>
        <dbReference type="EMBL" id="SNR51479.1"/>
    </source>
</evidence>
<dbReference type="AlphaFoldDB" id="A0A238X0S2"/>
<evidence type="ECO:0000256" key="2">
    <source>
        <dbReference type="SAM" id="Phobius"/>
    </source>
</evidence>
<dbReference type="EMBL" id="FZNW01000008">
    <property type="protein sequence ID" value="SNR51479.1"/>
    <property type="molecule type" value="Genomic_DNA"/>
</dbReference>
<accession>A0A238X0S2</accession>
<feature type="transmembrane region" description="Helical" evidence="2">
    <location>
        <begin position="40"/>
        <end position="59"/>
    </location>
</feature>
<organism evidence="3 4">
    <name type="scientific">Haloechinothrix alba</name>
    <dbReference type="NCBI Taxonomy" id="664784"/>
    <lineage>
        <taxon>Bacteria</taxon>
        <taxon>Bacillati</taxon>
        <taxon>Actinomycetota</taxon>
        <taxon>Actinomycetes</taxon>
        <taxon>Pseudonocardiales</taxon>
        <taxon>Pseudonocardiaceae</taxon>
        <taxon>Haloechinothrix</taxon>
    </lineage>
</organism>
<dbReference type="Proteomes" id="UP000198348">
    <property type="component" value="Unassembled WGS sequence"/>
</dbReference>
<keyword evidence="2" id="KW-1133">Transmembrane helix</keyword>
<evidence type="ECO:0000313" key="4">
    <source>
        <dbReference type="Proteomes" id="UP000198348"/>
    </source>
</evidence>
<gene>
    <name evidence="3" type="ORF">SAMN06265360_10864</name>
</gene>
<reference evidence="3 4" key="1">
    <citation type="submission" date="2017-06" db="EMBL/GenBank/DDBJ databases">
        <authorList>
            <person name="Kim H.J."/>
            <person name="Triplett B.A."/>
        </authorList>
    </citation>
    <scope>NUCLEOTIDE SEQUENCE [LARGE SCALE GENOMIC DNA]</scope>
    <source>
        <strain evidence="3 4">DSM 45207</strain>
    </source>
</reference>
<feature type="transmembrane region" description="Helical" evidence="2">
    <location>
        <begin position="71"/>
        <end position="90"/>
    </location>
</feature>
<keyword evidence="2" id="KW-0472">Membrane</keyword>